<feature type="non-terminal residue" evidence="2">
    <location>
        <position position="125"/>
    </location>
</feature>
<protein>
    <recommendedName>
        <fullName evidence="1">FIST domain-containing protein</fullName>
    </recommendedName>
</protein>
<sequence length="125" mass="13841">MNATHSVAAHYDGEFDVDALESWATELREQFPGDEISLGFVFTSPQFFDNADELLEILRVHARIPLLVGCSSGSLIANARELEKDSGFVLSLHHLPGADLRGIHFTQAQVEQGDREGFWLEETGV</sequence>
<gene>
    <name evidence="2" type="ORF">METZ01_LOCUS141481</name>
</gene>
<name>A0A381ZIQ2_9ZZZZ</name>
<organism evidence="2">
    <name type="scientific">marine metagenome</name>
    <dbReference type="NCBI Taxonomy" id="408172"/>
    <lineage>
        <taxon>unclassified sequences</taxon>
        <taxon>metagenomes</taxon>
        <taxon>ecological metagenomes</taxon>
    </lineage>
</organism>
<proteinExistence type="predicted"/>
<feature type="domain" description="FIST" evidence="1">
    <location>
        <begin position="38"/>
        <end position="109"/>
    </location>
</feature>
<accession>A0A381ZIQ2</accession>
<dbReference type="EMBL" id="UINC01021320">
    <property type="protein sequence ID" value="SVA88627.1"/>
    <property type="molecule type" value="Genomic_DNA"/>
</dbReference>
<evidence type="ECO:0000313" key="2">
    <source>
        <dbReference type="EMBL" id="SVA88627.1"/>
    </source>
</evidence>
<dbReference type="Pfam" id="PF08495">
    <property type="entry name" value="FIST"/>
    <property type="match status" value="1"/>
</dbReference>
<dbReference type="AlphaFoldDB" id="A0A381ZIQ2"/>
<dbReference type="InterPro" id="IPR013702">
    <property type="entry name" value="FIST_domain_N"/>
</dbReference>
<evidence type="ECO:0000259" key="1">
    <source>
        <dbReference type="Pfam" id="PF08495"/>
    </source>
</evidence>
<reference evidence="2" key="1">
    <citation type="submission" date="2018-05" db="EMBL/GenBank/DDBJ databases">
        <authorList>
            <person name="Lanie J.A."/>
            <person name="Ng W.-L."/>
            <person name="Kazmierczak K.M."/>
            <person name="Andrzejewski T.M."/>
            <person name="Davidsen T.M."/>
            <person name="Wayne K.J."/>
            <person name="Tettelin H."/>
            <person name="Glass J.I."/>
            <person name="Rusch D."/>
            <person name="Podicherti R."/>
            <person name="Tsui H.-C.T."/>
            <person name="Winkler M.E."/>
        </authorList>
    </citation>
    <scope>NUCLEOTIDE SEQUENCE</scope>
</reference>